<dbReference type="Gene3D" id="1.10.1780.10">
    <property type="entry name" value="Clp, N-terminal domain"/>
    <property type="match status" value="2"/>
</dbReference>
<keyword evidence="4" id="KW-0645">Protease</keyword>
<evidence type="ECO:0000313" key="5">
    <source>
        <dbReference type="Proteomes" id="UP001500016"/>
    </source>
</evidence>
<dbReference type="Proteomes" id="UP001500016">
    <property type="component" value="Unassembled WGS sequence"/>
</dbReference>
<comment type="caution">
    <text evidence="4">The sequence shown here is derived from an EMBL/GenBank/DDBJ whole genome shotgun (WGS) entry which is preliminary data.</text>
</comment>
<dbReference type="InterPro" id="IPR036628">
    <property type="entry name" value="Clp_N_dom_sf"/>
</dbReference>
<evidence type="ECO:0000259" key="3">
    <source>
        <dbReference type="PROSITE" id="PS51903"/>
    </source>
</evidence>
<dbReference type="PROSITE" id="PS51903">
    <property type="entry name" value="CLP_R"/>
    <property type="match status" value="1"/>
</dbReference>
<dbReference type="GO" id="GO:0006508">
    <property type="term" value="P:proteolysis"/>
    <property type="evidence" value="ECO:0007669"/>
    <property type="project" value="UniProtKB-KW"/>
</dbReference>
<dbReference type="RefSeq" id="WP_344531685.1">
    <property type="nucleotide sequence ID" value="NZ_BAAAPE010000013.1"/>
</dbReference>
<feature type="domain" description="Clp R" evidence="3">
    <location>
        <begin position="2"/>
        <end position="209"/>
    </location>
</feature>
<proteinExistence type="predicted"/>
<keyword evidence="4" id="KW-0378">Hydrolase</keyword>
<gene>
    <name evidence="4" type="ORF">GCM10009801_51780</name>
</gene>
<evidence type="ECO:0000256" key="1">
    <source>
        <dbReference type="PROSITE-ProRule" id="PRU01251"/>
    </source>
</evidence>
<evidence type="ECO:0000313" key="4">
    <source>
        <dbReference type="EMBL" id="GAA2088255.1"/>
    </source>
</evidence>
<accession>A0ABN2WC73</accession>
<dbReference type="EMBL" id="BAAAPE010000013">
    <property type="protein sequence ID" value="GAA2088255.1"/>
    <property type="molecule type" value="Genomic_DNA"/>
</dbReference>
<dbReference type="SUPFAM" id="SSF81923">
    <property type="entry name" value="Double Clp-N motif"/>
    <property type="match status" value="2"/>
</dbReference>
<feature type="region of interest" description="Disordered" evidence="2">
    <location>
        <begin position="98"/>
        <end position="142"/>
    </location>
</feature>
<dbReference type="InterPro" id="IPR004176">
    <property type="entry name" value="Clp_R_N"/>
</dbReference>
<keyword evidence="1" id="KW-0677">Repeat</keyword>
<protein>
    <submittedName>
        <fullName evidence="4">Clp protease N-terminal domain-containing protein</fullName>
    </submittedName>
</protein>
<evidence type="ECO:0000256" key="2">
    <source>
        <dbReference type="SAM" id="MobiDB-lite"/>
    </source>
</evidence>
<dbReference type="Pfam" id="PF02861">
    <property type="entry name" value="Clp_N"/>
    <property type="match status" value="2"/>
</dbReference>
<keyword evidence="5" id="KW-1185">Reference proteome</keyword>
<reference evidence="4 5" key="1">
    <citation type="journal article" date="2019" name="Int. J. Syst. Evol. Microbiol.">
        <title>The Global Catalogue of Microorganisms (GCM) 10K type strain sequencing project: providing services to taxonomists for standard genome sequencing and annotation.</title>
        <authorList>
            <consortium name="The Broad Institute Genomics Platform"/>
            <consortium name="The Broad Institute Genome Sequencing Center for Infectious Disease"/>
            <person name="Wu L."/>
            <person name="Ma J."/>
        </authorList>
    </citation>
    <scope>NUCLEOTIDE SEQUENCE [LARGE SCALE GENOMIC DNA]</scope>
    <source>
        <strain evidence="4 5">JCM 15478</strain>
    </source>
</reference>
<organism evidence="4 5">
    <name type="scientific">Streptomyces albiaxialis</name>
    <dbReference type="NCBI Taxonomy" id="329523"/>
    <lineage>
        <taxon>Bacteria</taxon>
        <taxon>Bacillati</taxon>
        <taxon>Actinomycetota</taxon>
        <taxon>Actinomycetes</taxon>
        <taxon>Kitasatosporales</taxon>
        <taxon>Streptomycetaceae</taxon>
        <taxon>Streptomyces</taxon>
    </lineage>
</organism>
<dbReference type="GO" id="GO:0008233">
    <property type="term" value="F:peptidase activity"/>
    <property type="evidence" value="ECO:0007669"/>
    <property type="project" value="UniProtKB-KW"/>
</dbReference>
<name>A0ABN2WC73_9ACTN</name>
<sequence>MFERFTKEARDTVRRAQEEARDLRHGWIGTEHLLLASLRRPEQPGVATLARLGVTATSCRGAVAGVVSARSGALGPEDAEALRAFGIDLDEVSRKAEENFGPGALHGPLDDPEPGRRPRGVFGRRSRDGEDDTGAGAVKGHIPFSPRAKKALELTLREAVARNDRRIGPEHLTLALLRSDDRITRAVFDRLGIAPKDVRELVLDDLRQAA</sequence>